<feature type="domain" description="Reverse transcriptase zinc-binding" evidence="2">
    <location>
        <begin position="49"/>
        <end position="137"/>
    </location>
</feature>
<sequence>MDVRRCSWNTEILSATFPLEISQEILKIHISPEVRAKKLLWSPSMSGIFSTRSFYLHSQILRFTPSPNPSPFNWNSVWNSFLHNRLKLFLWKLVNNIVPCKARLNLLFPVLDTSCLFCNFHSESVDHLFLHCPYVKQEMVVLVSRKCRDHWLALAQINQGERLKAKIWTPPPENWIKVSVDAAFSNGISFSALVFKDSNGSITFAAAYKHTCLDPIAAESLAILEACKELEKQDICLAIIESDCLNAITFINVSSQNGSWTAAPLIEKIRRYKHRWKEWNFKFVSRLANIAPHALAKWALFCNHDGIIPLHLIPTSVFCNIGYPLLVGP</sequence>
<evidence type="ECO:0008006" key="5">
    <source>
        <dbReference type="Google" id="ProtNLM"/>
    </source>
</evidence>
<proteinExistence type="predicted"/>
<evidence type="ECO:0000259" key="1">
    <source>
        <dbReference type="Pfam" id="PF13456"/>
    </source>
</evidence>
<evidence type="ECO:0000313" key="4">
    <source>
        <dbReference type="Proteomes" id="UP001632038"/>
    </source>
</evidence>
<name>A0ABD3E8X7_9LAMI</name>
<dbReference type="Proteomes" id="UP001632038">
    <property type="component" value="Unassembled WGS sequence"/>
</dbReference>
<dbReference type="PANTHER" id="PTHR47723">
    <property type="entry name" value="OS05G0353850 PROTEIN"/>
    <property type="match status" value="1"/>
</dbReference>
<dbReference type="InterPro" id="IPR036397">
    <property type="entry name" value="RNaseH_sf"/>
</dbReference>
<dbReference type="InterPro" id="IPR012337">
    <property type="entry name" value="RNaseH-like_sf"/>
</dbReference>
<dbReference type="EMBL" id="JAVIJP010000007">
    <property type="protein sequence ID" value="KAL3650657.1"/>
    <property type="molecule type" value="Genomic_DNA"/>
</dbReference>
<dbReference type="InterPro" id="IPR053151">
    <property type="entry name" value="RNase_H-like"/>
</dbReference>
<dbReference type="AlphaFoldDB" id="A0ABD3E8X7"/>
<dbReference type="Pfam" id="PF13456">
    <property type="entry name" value="RVT_3"/>
    <property type="match status" value="1"/>
</dbReference>
<dbReference type="InterPro" id="IPR002156">
    <property type="entry name" value="RNaseH_domain"/>
</dbReference>
<comment type="caution">
    <text evidence="3">The sequence shown here is derived from an EMBL/GenBank/DDBJ whole genome shotgun (WGS) entry which is preliminary data.</text>
</comment>
<dbReference type="InterPro" id="IPR044730">
    <property type="entry name" value="RNase_H-like_dom_plant"/>
</dbReference>
<dbReference type="CDD" id="cd06222">
    <property type="entry name" value="RNase_H_like"/>
    <property type="match status" value="1"/>
</dbReference>
<dbReference type="PANTHER" id="PTHR47723:SF24">
    <property type="entry name" value="RNASE H TYPE-1 DOMAIN-CONTAINING PROTEIN"/>
    <property type="match status" value="1"/>
</dbReference>
<evidence type="ECO:0000313" key="3">
    <source>
        <dbReference type="EMBL" id="KAL3650657.1"/>
    </source>
</evidence>
<dbReference type="InterPro" id="IPR026960">
    <property type="entry name" value="RVT-Znf"/>
</dbReference>
<gene>
    <name evidence="3" type="ORF">CASFOL_007060</name>
</gene>
<reference evidence="4" key="1">
    <citation type="journal article" date="2024" name="IScience">
        <title>Strigolactones Initiate the Formation of Haustorium-like Structures in Castilleja.</title>
        <authorList>
            <person name="Buerger M."/>
            <person name="Peterson D."/>
            <person name="Chory J."/>
        </authorList>
    </citation>
    <scope>NUCLEOTIDE SEQUENCE [LARGE SCALE GENOMIC DNA]</scope>
</reference>
<feature type="domain" description="RNase H type-1" evidence="1">
    <location>
        <begin position="181"/>
        <end position="299"/>
    </location>
</feature>
<dbReference type="Pfam" id="PF13966">
    <property type="entry name" value="zf-RVT"/>
    <property type="match status" value="1"/>
</dbReference>
<dbReference type="SUPFAM" id="SSF53098">
    <property type="entry name" value="Ribonuclease H-like"/>
    <property type="match status" value="1"/>
</dbReference>
<keyword evidence="4" id="KW-1185">Reference proteome</keyword>
<protein>
    <recommendedName>
        <fullName evidence="5">Reverse transcriptase zinc-binding domain</fullName>
    </recommendedName>
</protein>
<dbReference type="Gene3D" id="3.30.420.10">
    <property type="entry name" value="Ribonuclease H-like superfamily/Ribonuclease H"/>
    <property type="match status" value="1"/>
</dbReference>
<accession>A0ABD3E8X7</accession>
<organism evidence="3 4">
    <name type="scientific">Castilleja foliolosa</name>
    <dbReference type="NCBI Taxonomy" id="1961234"/>
    <lineage>
        <taxon>Eukaryota</taxon>
        <taxon>Viridiplantae</taxon>
        <taxon>Streptophyta</taxon>
        <taxon>Embryophyta</taxon>
        <taxon>Tracheophyta</taxon>
        <taxon>Spermatophyta</taxon>
        <taxon>Magnoliopsida</taxon>
        <taxon>eudicotyledons</taxon>
        <taxon>Gunneridae</taxon>
        <taxon>Pentapetalae</taxon>
        <taxon>asterids</taxon>
        <taxon>lamiids</taxon>
        <taxon>Lamiales</taxon>
        <taxon>Orobanchaceae</taxon>
        <taxon>Pedicularideae</taxon>
        <taxon>Castillejinae</taxon>
        <taxon>Castilleja</taxon>
    </lineage>
</organism>
<evidence type="ECO:0000259" key="2">
    <source>
        <dbReference type="Pfam" id="PF13966"/>
    </source>
</evidence>